<dbReference type="SUPFAM" id="SSF56784">
    <property type="entry name" value="HAD-like"/>
    <property type="match status" value="1"/>
</dbReference>
<dbReference type="Gene3D" id="1.10.150.400">
    <property type="match status" value="1"/>
</dbReference>
<dbReference type="Proteomes" id="UP000678895">
    <property type="component" value="Unassembled WGS sequence"/>
</dbReference>
<dbReference type="Gene3D" id="3.40.50.1000">
    <property type="entry name" value="HAD superfamily/HAD-like"/>
    <property type="match status" value="1"/>
</dbReference>
<organism evidence="1 2">
    <name type="scientific">Paenibacillus apis</name>
    <dbReference type="NCBI Taxonomy" id="1792174"/>
    <lineage>
        <taxon>Bacteria</taxon>
        <taxon>Bacillati</taxon>
        <taxon>Bacillota</taxon>
        <taxon>Bacilli</taxon>
        <taxon>Bacillales</taxon>
        <taxon>Paenibacillaceae</taxon>
        <taxon>Paenibacillus</taxon>
    </lineage>
</organism>
<dbReference type="EMBL" id="BORS01000005">
    <property type="protein sequence ID" value="GIO41970.1"/>
    <property type="molecule type" value="Genomic_DNA"/>
</dbReference>
<accession>A0A919Y3Z0</accession>
<evidence type="ECO:0000313" key="1">
    <source>
        <dbReference type="EMBL" id="GIO41970.1"/>
    </source>
</evidence>
<comment type="caution">
    <text evidence="1">The sequence shown here is derived from an EMBL/GenBank/DDBJ whole genome shotgun (WGS) entry which is preliminary data.</text>
</comment>
<proteinExistence type="predicted"/>
<sequence length="1226" mass="141258">MKKGKGLFSKTLFMSNFTIDLGDPNFRTGAYLKYLEPLANSLSRATNTEVRFLISRHSFESVRKGNTSSKINQNNSYIVDYQKNIQTFGLGDEFVSLSYNNNFTGDQLSKIYHYFHELFQEWEPDLIFSWEFPTTIFRSLFPNALIIDLMPGLFMRPPYPRTISFDPIGLYKDSIFKWQDNNPTKATDKEISFYYGLRDHYKTFYTKHSSREKILSSLRGADQFQRFALIPLQISNYFGFHENSQYSSQFDFLFDSLRNIPSDVGVIATQYVSGFIEEKAINEKNIDFLYSNFPNFLYSIDFEKVDNISQFIVPWTEATVSVSSTIGLQARFFGNKLISPSRSHLAYFADGTNLSEFNKKDDLNDNNMALLLSRQTMLESRLINEPDYLLAVLTGIYVNRAEGKMGLDLLFNKNLLNNIEDNIYHYMSGSSTKVALRQLDKINASDIGFEENDLQVLLQEIDNCSVVSFDIFDTLLRRSVFKPEDVFQIVQSRLQESMNNPNLPSSVINAFASLRAGSERQLRQERDEMLEQGMDVSEEITVNEVYKFMINRFGGNLDGVDALIKIEQEVELSVLTARKIGKWLFQTAINKGKTVIIVSDFIHDEHFIVQALDKCGIKGYEKLYVSSSIGKKKHSGNLFKFVEKNLKVSSDKILHIGDNPIGDWTRAHECGWKAIRISSAREKAVELLKNRDIPLKVLDKSFYLRTAFSLFSEEFYGGNVFNKIENSTISQNRELIESGIELGYLALGPVMYSFSEWIIQQSLINNCKSIVFFARDSYLPYKIIQMIINKRPELRNLKLHYISTSRQGLMGLNFLQPEDYLTVRIDDYSRKNPFSLLLKQRFGLSYDTISTDILSRWNIDDIHMPVAKLTPAAIFGIVYEHVKENWTVIKNDLEMKREIYKSYLEEQGVDLDQDTLAVDFGYKGSTHLMIRNLFLGKFIPAFFMTYSNGFGFEPMDNAKTYHLENINPTIKDIDVFLSHNLIIETLINEPVGSLVEVIKHSDNEIKVIREEMSSSEHISRVSSIQQGVLMFVESWIDKFGENLYFAQLEKNSASYWLNVILTNPTLTEAKLMSGMIFDNAYAGHSKRYIVVPEGADNSDRSIWIEGHSMLYSNFENYLDVGRLSLKRKTQNPITFEKGIVVVNNMKFPRRINVLRILHRDDFVEAISSLAKSNISLKNKRHYARMVKSYSKKYVAAKIFNENGGIVNANISIVEKVRAYYYLLRKK</sequence>
<dbReference type="RefSeq" id="WP_301626480.1">
    <property type="nucleotide sequence ID" value="NZ_BORS01000005.1"/>
</dbReference>
<reference evidence="1" key="1">
    <citation type="submission" date="2021-03" db="EMBL/GenBank/DDBJ databases">
        <title>Antimicrobial resistance genes in bacteria isolated from Japanese honey, and their potential for conferring macrolide and lincosamide resistance in the American foulbrood pathogen Paenibacillus larvae.</title>
        <authorList>
            <person name="Okamoto M."/>
            <person name="Kumagai M."/>
            <person name="Kanamori H."/>
            <person name="Takamatsu D."/>
        </authorList>
    </citation>
    <scope>NUCLEOTIDE SEQUENCE</scope>
    <source>
        <strain evidence="1">J41TS4</strain>
    </source>
</reference>
<protein>
    <recommendedName>
        <fullName evidence="3">HAD family hydrolase</fullName>
    </recommendedName>
</protein>
<name>A0A919Y3Z0_9BACL</name>
<evidence type="ECO:0008006" key="3">
    <source>
        <dbReference type="Google" id="ProtNLM"/>
    </source>
</evidence>
<keyword evidence="2" id="KW-1185">Reference proteome</keyword>
<dbReference type="InterPro" id="IPR036412">
    <property type="entry name" value="HAD-like_sf"/>
</dbReference>
<dbReference type="InterPro" id="IPR023214">
    <property type="entry name" value="HAD_sf"/>
</dbReference>
<gene>
    <name evidence="1" type="ORF">J41TS4_17280</name>
</gene>
<dbReference type="AlphaFoldDB" id="A0A919Y3Z0"/>
<evidence type="ECO:0000313" key="2">
    <source>
        <dbReference type="Proteomes" id="UP000678895"/>
    </source>
</evidence>